<dbReference type="GeneID" id="106520217"/>
<reference evidence="7" key="1">
    <citation type="submission" date="2025-08" db="UniProtKB">
        <authorList>
            <consortium name="RefSeq"/>
        </authorList>
    </citation>
    <scope>IDENTIFICATION</scope>
</reference>
<dbReference type="AlphaFoldDB" id="A0A2I4BIS4"/>
<feature type="region of interest" description="Disordered" evidence="5">
    <location>
        <begin position="1"/>
        <end position="29"/>
    </location>
</feature>
<protein>
    <recommendedName>
        <fullName evidence="2">Fibrous sheath-interacting protein 1</fullName>
    </recommendedName>
</protein>
<feature type="coiled-coil region" evidence="4">
    <location>
        <begin position="329"/>
        <end position="356"/>
    </location>
</feature>
<sequence>MEIVRGSLDGISRPASSEKPGSRASSALLHHNEKVCPSSPFELVVLSNDPAANIQAQSCSSEPSNKLLTTADQSHTEAAEDDDKDSELQRAFEEMRRLDEILSAENSKEKEIRRQRKELRAKLWQELLKETNHSECAFEALNTKRFLALEARTGTEEENIVSLFETEIPEQDGDRLCFEQSFITSTTSLKDDQLEDSKNFKSEHKQKDFIKRNIELVSGEVGQVCLTPAEKERLADLLREIDEVEEEDSVEGPDREALWTALVLTDHGYTPEPSDLEHLIQIDSKICLLLPTDELNSLQSSYTSFSKSQGLGSDVGWKCDRDRQPGEKVLQDIKERREQERRLQEIQQQLEILGLSQEMTNETPDLTKEQLLGLLDECELTESWISDHQRNEATSWDS</sequence>
<dbReference type="OrthoDB" id="9946895at2759"/>
<dbReference type="Pfam" id="PF15554">
    <property type="entry name" value="FSIP1"/>
    <property type="match status" value="1"/>
</dbReference>
<gene>
    <name evidence="7" type="primary">fsip1</name>
</gene>
<accession>A0A2I4BIS4</accession>
<dbReference type="KEGG" id="alim:106520217"/>
<evidence type="ECO:0000256" key="5">
    <source>
        <dbReference type="SAM" id="MobiDB-lite"/>
    </source>
</evidence>
<dbReference type="RefSeq" id="XP_013867641.1">
    <property type="nucleotide sequence ID" value="XM_014012187.1"/>
</dbReference>
<evidence type="ECO:0000256" key="4">
    <source>
        <dbReference type="SAM" id="Coils"/>
    </source>
</evidence>
<keyword evidence="3 4" id="KW-0175">Coiled coil</keyword>
<keyword evidence="6" id="KW-1185">Reference proteome</keyword>
<dbReference type="Proteomes" id="UP000192220">
    <property type="component" value="Unplaced"/>
</dbReference>
<dbReference type="InterPro" id="IPR026246">
    <property type="entry name" value="Fsip1"/>
</dbReference>
<evidence type="ECO:0000256" key="3">
    <source>
        <dbReference type="ARBA" id="ARBA00023054"/>
    </source>
</evidence>
<feature type="region of interest" description="Disordered" evidence="5">
    <location>
        <begin position="55"/>
        <end position="87"/>
    </location>
</feature>
<evidence type="ECO:0000313" key="7">
    <source>
        <dbReference type="RefSeq" id="XP_013867641.1"/>
    </source>
</evidence>
<dbReference type="InParanoid" id="A0A2I4BIS4"/>
<dbReference type="FunCoup" id="A0A2I4BIS4">
    <property type="interactions" value="112"/>
</dbReference>
<dbReference type="PRINTS" id="PR02075">
    <property type="entry name" value="FIBSHEATHIP1"/>
</dbReference>
<proteinExistence type="inferred from homology"/>
<dbReference type="CTD" id="161835"/>
<evidence type="ECO:0000256" key="2">
    <source>
        <dbReference type="ARBA" id="ARBA00019480"/>
    </source>
</evidence>
<evidence type="ECO:0000313" key="6">
    <source>
        <dbReference type="Proteomes" id="UP000192220"/>
    </source>
</evidence>
<feature type="compositionally biased region" description="Polar residues" evidence="5">
    <location>
        <begin position="55"/>
        <end position="73"/>
    </location>
</feature>
<dbReference type="PANTHER" id="PTHR22012:SF2">
    <property type="entry name" value="FIBROUS SHEATH-INTERACTING PROTEIN 1"/>
    <property type="match status" value="1"/>
</dbReference>
<dbReference type="PANTHER" id="PTHR22012">
    <property type="entry name" value="FIBROUS SHEATH INTERACTING PROTEIN 1"/>
    <property type="match status" value="1"/>
</dbReference>
<comment type="similarity">
    <text evidence="1">Belongs to the FSIP1 family.</text>
</comment>
<evidence type="ECO:0000256" key="1">
    <source>
        <dbReference type="ARBA" id="ARBA00010495"/>
    </source>
</evidence>
<name>A0A2I4BIS4_AUSLI</name>
<organism evidence="6 7">
    <name type="scientific">Austrofundulus limnaeus</name>
    <name type="common">Annual killifish</name>
    <dbReference type="NCBI Taxonomy" id="52670"/>
    <lineage>
        <taxon>Eukaryota</taxon>
        <taxon>Metazoa</taxon>
        <taxon>Chordata</taxon>
        <taxon>Craniata</taxon>
        <taxon>Vertebrata</taxon>
        <taxon>Euteleostomi</taxon>
        <taxon>Actinopterygii</taxon>
        <taxon>Neopterygii</taxon>
        <taxon>Teleostei</taxon>
        <taxon>Neoteleostei</taxon>
        <taxon>Acanthomorphata</taxon>
        <taxon>Ovalentaria</taxon>
        <taxon>Atherinomorphae</taxon>
        <taxon>Cyprinodontiformes</taxon>
        <taxon>Rivulidae</taxon>
        <taxon>Austrofundulus</taxon>
    </lineage>
</organism>